<organism evidence="3 4">
    <name type="scientific">Fusarium tricinctum</name>
    <dbReference type="NCBI Taxonomy" id="61284"/>
    <lineage>
        <taxon>Eukaryota</taxon>
        <taxon>Fungi</taxon>
        <taxon>Dikarya</taxon>
        <taxon>Ascomycota</taxon>
        <taxon>Pezizomycotina</taxon>
        <taxon>Sordariomycetes</taxon>
        <taxon>Hypocreomycetidae</taxon>
        <taxon>Hypocreales</taxon>
        <taxon>Nectriaceae</taxon>
        <taxon>Fusarium</taxon>
        <taxon>Fusarium tricinctum species complex</taxon>
    </lineage>
</organism>
<evidence type="ECO:0008006" key="5">
    <source>
        <dbReference type="Google" id="ProtNLM"/>
    </source>
</evidence>
<evidence type="ECO:0000256" key="2">
    <source>
        <dbReference type="SAM" id="SignalP"/>
    </source>
</evidence>
<sequence length="73" mass="8610">MKRAFNPLALLSIMINYCVLGYPKAHQRRANKKETNRNRSTRQKPSIKIEWRESKRGDQEKQSRRASGEGHKE</sequence>
<name>A0A8K0WF24_9HYPO</name>
<gene>
    <name evidence="3" type="ORF">BKA59DRAFT_468533</name>
</gene>
<accession>A0A8K0WF24</accession>
<evidence type="ECO:0000313" key="3">
    <source>
        <dbReference type="EMBL" id="KAH7256804.1"/>
    </source>
</evidence>
<feature type="chain" id="PRO_5035446553" description="Secreted protein" evidence="2">
    <location>
        <begin position="22"/>
        <end position="73"/>
    </location>
</feature>
<feature type="signal peptide" evidence="2">
    <location>
        <begin position="1"/>
        <end position="21"/>
    </location>
</feature>
<dbReference type="AlphaFoldDB" id="A0A8K0WF24"/>
<evidence type="ECO:0000313" key="4">
    <source>
        <dbReference type="Proteomes" id="UP000813427"/>
    </source>
</evidence>
<protein>
    <recommendedName>
        <fullName evidence="5">Secreted protein</fullName>
    </recommendedName>
</protein>
<feature type="compositionally biased region" description="Basic and acidic residues" evidence="1">
    <location>
        <begin position="47"/>
        <end position="73"/>
    </location>
</feature>
<evidence type="ECO:0000256" key="1">
    <source>
        <dbReference type="SAM" id="MobiDB-lite"/>
    </source>
</evidence>
<feature type="region of interest" description="Disordered" evidence="1">
    <location>
        <begin position="26"/>
        <end position="73"/>
    </location>
</feature>
<keyword evidence="4" id="KW-1185">Reference proteome</keyword>
<keyword evidence="2" id="KW-0732">Signal</keyword>
<dbReference type="Proteomes" id="UP000813427">
    <property type="component" value="Unassembled WGS sequence"/>
</dbReference>
<dbReference type="EMBL" id="JAGPXF010000002">
    <property type="protein sequence ID" value="KAH7256804.1"/>
    <property type="molecule type" value="Genomic_DNA"/>
</dbReference>
<comment type="caution">
    <text evidence="3">The sequence shown here is derived from an EMBL/GenBank/DDBJ whole genome shotgun (WGS) entry which is preliminary data.</text>
</comment>
<proteinExistence type="predicted"/>
<reference evidence="3" key="1">
    <citation type="journal article" date="2021" name="Nat. Commun.">
        <title>Genetic determinants of endophytism in the Arabidopsis root mycobiome.</title>
        <authorList>
            <person name="Mesny F."/>
            <person name="Miyauchi S."/>
            <person name="Thiergart T."/>
            <person name="Pickel B."/>
            <person name="Atanasova L."/>
            <person name="Karlsson M."/>
            <person name="Huettel B."/>
            <person name="Barry K.W."/>
            <person name="Haridas S."/>
            <person name="Chen C."/>
            <person name="Bauer D."/>
            <person name="Andreopoulos W."/>
            <person name="Pangilinan J."/>
            <person name="LaButti K."/>
            <person name="Riley R."/>
            <person name="Lipzen A."/>
            <person name="Clum A."/>
            <person name="Drula E."/>
            <person name="Henrissat B."/>
            <person name="Kohler A."/>
            <person name="Grigoriev I.V."/>
            <person name="Martin F.M."/>
            <person name="Hacquard S."/>
        </authorList>
    </citation>
    <scope>NUCLEOTIDE SEQUENCE</scope>
    <source>
        <strain evidence="3">MPI-SDFR-AT-0068</strain>
    </source>
</reference>